<name>A0A8J5XHC8_DIALT</name>
<evidence type="ECO:0000313" key="4">
    <source>
        <dbReference type="EMBL" id="KAG8467298.1"/>
    </source>
</evidence>
<reference evidence="4" key="1">
    <citation type="submission" date="2021-05" db="EMBL/GenBank/DDBJ databases">
        <title>The genome of the haptophyte Pavlova lutheri (Diacronema luteri, Pavlovales) - a model for lipid biosynthesis in eukaryotic algae.</title>
        <authorList>
            <person name="Hulatt C.J."/>
            <person name="Posewitz M.C."/>
        </authorList>
    </citation>
    <scope>NUCLEOTIDE SEQUENCE</scope>
    <source>
        <strain evidence="4">NIVA-4/92</strain>
    </source>
</reference>
<gene>
    <name evidence="4" type="ORF">KFE25_000614</name>
</gene>
<dbReference type="PROSITE" id="PS00018">
    <property type="entry name" value="EF_HAND_1"/>
    <property type="match status" value="1"/>
</dbReference>
<evidence type="ECO:0000256" key="1">
    <source>
        <dbReference type="ARBA" id="ARBA00022837"/>
    </source>
</evidence>
<dbReference type="AlphaFoldDB" id="A0A8J5XHC8"/>
<feature type="region of interest" description="Disordered" evidence="2">
    <location>
        <begin position="85"/>
        <end position="181"/>
    </location>
</feature>
<dbReference type="Gene3D" id="3.30.2130.10">
    <property type="entry name" value="VC0802-like"/>
    <property type="match status" value="1"/>
</dbReference>
<dbReference type="SUPFAM" id="SSF55021">
    <property type="entry name" value="ACT-like"/>
    <property type="match status" value="1"/>
</dbReference>
<dbReference type="Proteomes" id="UP000751190">
    <property type="component" value="Unassembled WGS sequence"/>
</dbReference>
<dbReference type="CDD" id="cd00051">
    <property type="entry name" value="EFh"/>
    <property type="match status" value="1"/>
</dbReference>
<dbReference type="InterPro" id="IPR049447">
    <property type="entry name" value="A9CJY8-like_N"/>
</dbReference>
<dbReference type="InterPro" id="IPR045865">
    <property type="entry name" value="ACT-like_dom_sf"/>
</dbReference>
<comment type="caution">
    <text evidence="4">The sequence shown here is derived from an EMBL/GenBank/DDBJ whole genome shotgun (WGS) entry which is preliminary data.</text>
</comment>
<evidence type="ECO:0000313" key="5">
    <source>
        <dbReference type="Proteomes" id="UP000751190"/>
    </source>
</evidence>
<accession>A0A8J5XHC8</accession>
<dbReference type="InterPro" id="IPR002048">
    <property type="entry name" value="EF_hand_dom"/>
</dbReference>
<dbReference type="Pfam" id="PF13833">
    <property type="entry name" value="EF-hand_8"/>
    <property type="match status" value="1"/>
</dbReference>
<organism evidence="4 5">
    <name type="scientific">Diacronema lutheri</name>
    <name type="common">Unicellular marine alga</name>
    <name type="synonym">Monochrysis lutheri</name>
    <dbReference type="NCBI Taxonomy" id="2081491"/>
    <lineage>
        <taxon>Eukaryota</taxon>
        <taxon>Haptista</taxon>
        <taxon>Haptophyta</taxon>
        <taxon>Pavlovophyceae</taxon>
        <taxon>Pavlovales</taxon>
        <taxon>Pavlovaceae</taxon>
        <taxon>Diacronema</taxon>
    </lineage>
</organism>
<keyword evidence="1" id="KW-0106">Calcium</keyword>
<dbReference type="SUPFAM" id="SSF47473">
    <property type="entry name" value="EF-hand"/>
    <property type="match status" value="1"/>
</dbReference>
<dbReference type="EMBL" id="JAGTXO010000006">
    <property type="protein sequence ID" value="KAG8467298.1"/>
    <property type="molecule type" value="Genomic_DNA"/>
</dbReference>
<feature type="domain" description="EF-hand" evidence="3">
    <location>
        <begin position="50"/>
        <end position="85"/>
    </location>
</feature>
<dbReference type="InterPro" id="IPR011992">
    <property type="entry name" value="EF-hand-dom_pair"/>
</dbReference>
<feature type="compositionally biased region" description="Pro residues" evidence="2">
    <location>
        <begin position="171"/>
        <end position="180"/>
    </location>
</feature>
<protein>
    <recommendedName>
        <fullName evidence="3">EF-hand domain-containing protein</fullName>
    </recommendedName>
</protein>
<keyword evidence="5" id="KW-1185">Reference proteome</keyword>
<evidence type="ECO:0000256" key="2">
    <source>
        <dbReference type="SAM" id="MobiDB-lite"/>
    </source>
</evidence>
<dbReference type="Gene3D" id="1.10.238.10">
    <property type="entry name" value="EF-hand"/>
    <property type="match status" value="1"/>
</dbReference>
<dbReference type="Pfam" id="PF21631">
    <property type="entry name" value="A9CJY8-like_N"/>
    <property type="match status" value="1"/>
</dbReference>
<sequence>MAAETVLNEKLHERFSSTTAAWIALRSGHGYLDVDGFGRAVHKYVPGLALGQDELCDLLRAYDSDGDGRVSFAEFAAALDGALPSAATPRAGARPATAPAPSTPRSGRTGAAETERAPSHFSTPRKSPEPHAAGKPAGALAQPLKGPPRTPPRLSSAATELPSSSRAPQRRTPPQPPPARLPIRVLAPSLALCRLAADAPIPGWASSSAFFSATRSADELALLCVADDVPPDDALPSGARVERGWRALRVGRVPDGFDAAGVLARVAAPLAAAHVPVVCASALDSLCVCVRDDGVDLQLACEALSREGNNVGYD</sequence>
<dbReference type="GO" id="GO:0005509">
    <property type="term" value="F:calcium ion binding"/>
    <property type="evidence" value="ECO:0007669"/>
    <property type="project" value="InterPro"/>
</dbReference>
<proteinExistence type="predicted"/>
<dbReference type="PROSITE" id="PS50222">
    <property type="entry name" value="EF_HAND_2"/>
    <property type="match status" value="1"/>
</dbReference>
<dbReference type="InterPro" id="IPR018247">
    <property type="entry name" value="EF_Hand_1_Ca_BS"/>
</dbReference>
<feature type="compositionally biased region" description="Low complexity" evidence="2">
    <location>
        <begin position="85"/>
        <end position="107"/>
    </location>
</feature>
<evidence type="ECO:0000259" key="3">
    <source>
        <dbReference type="PROSITE" id="PS50222"/>
    </source>
</evidence>